<dbReference type="RefSeq" id="WP_377066556.1">
    <property type="nucleotide sequence ID" value="NZ_JBHMEC010000003.1"/>
</dbReference>
<dbReference type="EMBL" id="JBHMEC010000003">
    <property type="protein sequence ID" value="MFB9148538.1"/>
    <property type="molecule type" value="Genomic_DNA"/>
</dbReference>
<evidence type="ECO:0000313" key="2">
    <source>
        <dbReference type="EMBL" id="MFB9148538.1"/>
    </source>
</evidence>
<proteinExistence type="predicted"/>
<sequence length="160" mass="16813">MMRFLLPVLMAIAGAGAGVGAGLLLVPAPAAPPGDTAATPATDTGPDTAPDTGPSDFIGLNNQFIVPILEDERIGAMVVLSLSIEVVPGNAEAVYAREPKLRDGFLQVLFDHANRGGFDGEFTNADSMDVLRRMLSEVARDLLGEVARRVLITAITRQDT</sequence>
<protein>
    <submittedName>
        <fullName evidence="2">Flagellar basal body-associated FliL family protein</fullName>
    </submittedName>
</protein>
<comment type="caution">
    <text evidence="2">The sequence shown here is derived from an EMBL/GenBank/DDBJ whole genome shotgun (WGS) entry which is preliminary data.</text>
</comment>
<feature type="region of interest" description="Disordered" evidence="1">
    <location>
        <begin position="33"/>
        <end position="54"/>
    </location>
</feature>
<keyword evidence="2" id="KW-0966">Cell projection</keyword>
<dbReference type="Proteomes" id="UP001589670">
    <property type="component" value="Unassembled WGS sequence"/>
</dbReference>
<name>A0ABV5HVT6_9RHOB</name>
<accession>A0ABV5HVT6</accession>
<gene>
    <name evidence="2" type="ORF">ACFFU4_02080</name>
</gene>
<reference evidence="2 3" key="1">
    <citation type="submission" date="2024-09" db="EMBL/GenBank/DDBJ databases">
        <authorList>
            <person name="Sun Q."/>
            <person name="Mori K."/>
        </authorList>
    </citation>
    <scope>NUCLEOTIDE SEQUENCE [LARGE SCALE GENOMIC DNA]</scope>
    <source>
        <strain evidence="2 3">CECT 9424</strain>
    </source>
</reference>
<keyword evidence="2" id="KW-0969">Cilium</keyword>
<evidence type="ECO:0000256" key="1">
    <source>
        <dbReference type="SAM" id="MobiDB-lite"/>
    </source>
</evidence>
<organism evidence="2 3">
    <name type="scientific">Roseovarius ramblicola</name>
    <dbReference type="NCBI Taxonomy" id="2022336"/>
    <lineage>
        <taxon>Bacteria</taxon>
        <taxon>Pseudomonadati</taxon>
        <taxon>Pseudomonadota</taxon>
        <taxon>Alphaproteobacteria</taxon>
        <taxon>Rhodobacterales</taxon>
        <taxon>Roseobacteraceae</taxon>
        <taxon>Roseovarius</taxon>
    </lineage>
</organism>
<keyword evidence="3" id="KW-1185">Reference proteome</keyword>
<evidence type="ECO:0000313" key="3">
    <source>
        <dbReference type="Proteomes" id="UP001589670"/>
    </source>
</evidence>
<keyword evidence="2" id="KW-0282">Flagellum</keyword>